<comment type="caution">
    <text evidence="2">The sequence shown here is derived from an EMBL/GenBank/DDBJ whole genome shotgun (WGS) entry which is preliminary data.</text>
</comment>
<proteinExistence type="predicted"/>
<feature type="transmembrane region" description="Helical" evidence="1">
    <location>
        <begin position="88"/>
        <end position="114"/>
    </location>
</feature>
<dbReference type="eggNOG" id="ENOG5033J6J">
    <property type="taxonomic scope" value="Bacteria"/>
</dbReference>
<name>A0A154QCF8_9GAMM</name>
<evidence type="ECO:0000313" key="2">
    <source>
        <dbReference type="EMBL" id="KZC21866.1"/>
    </source>
</evidence>
<sequence>MALSEPWLLMGGVLGLYLYDAAQLLFHDEVVLEARRRGFVVSGGSSLELGGRHLFLPNPCCPHRVLLRLAWSGTASPLQRVRWQRVRFTLATLAPWTWLLLGLFFAGLPCALWLGSHAVLLGWLLLTYLVIVAMLVQVYRRRKALNLSPRAVLALAFDALLCAPFALNIVRKISLRQQAVPDLRRAAASMLPPAQQATLLDLLRGRIRTSLDFVEPGSAASDSLQACLTHFEDNTP</sequence>
<keyword evidence="1" id="KW-0812">Transmembrane</keyword>
<dbReference type="STRING" id="416169.RHOFW104T7_03545"/>
<evidence type="ECO:0000256" key="1">
    <source>
        <dbReference type="SAM" id="Phobius"/>
    </source>
</evidence>
<accession>A0A154QCF8</accession>
<feature type="transmembrane region" description="Helical" evidence="1">
    <location>
        <begin position="120"/>
        <end position="139"/>
    </location>
</feature>
<keyword evidence="1" id="KW-1133">Transmembrane helix</keyword>
<reference evidence="2 3" key="1">
    <citation type="journal article" date="2016" name="MBio">
        <title>Lateral Gene Transfer in a Heavy Metal-Contaminated-Groundwater Microbial Community.</title>
        <authorList>
            <person name="Hemme C.L."/>
            <person name="Green S.J."/>
            <person name="Rishishwar L."/>
            <person name="Prakash O."/>
            <person name="Pettenato A."/>
            <person name="Chakraborty R."/>
            <person name="Deutschbauer A.M."/>
            <person name="Van Nostrand J.D."/>
            <person name="Wu L."/>
            <person name="He Z."/>
            <person name="Jordan I.K."/>
            <person name="Hazen T.C."/>
            <person name="Arkin A.P."/>
            <person name="Kostka J.E."/>
            <person name="Zhou J."/>
        </authorList>
    </citation>
    <scope>NUCLEOTIDE SEQUENCE [LARGE SCALE GENOMIC DNA]</scope>
    <source>
        <strain evidence="2 3">FW104-T7</strain>
    </source>
</reference>
<dbReference type="EMBL" id="LVJS01000145">
    <property type="protein sequence ID" value="KZC21866.1"/>
    <property type="molecule type" value="Genomic_DNA"/>
</dbReference>
<gene>
    <name evidence="2" type="ORF">RHOFW104T7_03545</name>
</gene>
<evidence type="ECO:0000313" key="3">
    <source>
        <dbReference type="Proteomes" id="UP000076131"/>
    </source>
</evidence>
<dbReference type="Proteomes" id="UP000076131">
    <property type="component" value="Unassembled WGS sequence"/>
</dbReference>
<feature type="transmembrane region" description="Helical" evidence="1">
    <location>
        <begin position="151"/>
        <end position="170"/>
    </location>
</feature>
<protein>
    <submittedName>
        <fullName evidence="2">Uncharacterized protein</fullName>
    </submittedName>
</protein>
<dbReference type="RefSeq" id="WP_008436741.1">
    <property type="nucleotide sequence ID" value="NZ_LVJS01000145.1"/>
</dbReference>
<organism evidence="2 3">
    <name type="scientific">Rhodanobacter thiooxydans</name>
    <dbReference type="NCBI Taxonomy" id="416169"/>
    <lineage>
        <taxon>Bacteria</taxon>
        <taxon>Pseudomonadati</taxon>
        <taxon>Pseudomonadota</taxon>
        <taxon>Gammaproteobacteria</taxon>
        <taxon>Lysobacterales</taxon>
        <taxon>Rhodanobacteraceae</taxon>
        <taxon>Rhodanobacter</taxon>
    </lineage>
</organism>
<dbReference type="AlphaFoldDB" id="A0A154QCF8"/>
<keyword evidence="3" id="KW-1185">Reference proteome</keyword>
<keyword evidence="1" id="KW-0472">Membrane</keyword>